<organism evidence="2 3">
    <name type="scientific">Trichlorobacter thiogenes</name>
    <dbReference type="NCBI Taxonomy" id="115783"/>
    <lineage>
        <taxon>Bacteria</taxon>
        <taxon>Pseudomonadati</taxon>
        <taxon>Thermodesulfobacteriota</taxon>
        <taxon>Desulfuromonadia</taxon>
        <taxon>Geobacterales</taxon>
        <taxon>Geobacteraceae</taxon>
        <taxon>Trichlorobacter</taxon>
    </lineage>
</organism>
<feature type="domain" description="Glycosyltransferase 2-like" evidence="1">
    <location>
        <begin position="220"/>
        <end position="329"/>
    </location>
</feature>
<dbReference type="CDD" id="cd04184">
    <property type="entry name" value="GT2_RfbC_Mx_like"/>
    <property type="match status" value="1"/>
</dbReference>
<dbReference type="Pfam" id="PF00535">
    <property type="entry name" value="Glycos_transf_2"/>
    <property type="match status" value="2"/>
</dbReference>
<reference evidence="3" key="1">
    <citation type="submission" date="2017-02" db="EMBL/GenBank/DDBJ databases">
        <authorList>
            <person name="Varghese N."/>
            <person name="Submissions S."/>
        </authorList>
    </citation>
    <scope>NUCLEOTIDE SEQUENCE [LARGE SCALE GENOMIC DNA]</scope>
    <source>
        <strain evidence="3">ATCC BAA-34</strain>
    </source>
</reference>
<dbReference type="STRING" id="115783.SAMN02745119_02408"/>
<dbReference type="RefSeq" id="WP_208610585.1">
    <property type="nucleotide sequence ID" value="NZ_FUWR01000013.1"/>
</dbReference>
<dbReference type="Gene3D" id="3.90.550.10">
    <property type="entry name" value="Spore Coat Polysaccharide Biosynthesis Protein SpsA, Chain A"/>
    <property type="match status" value="2"/>
</dbReference>
<dbReference type="InterPro" id="IPR001173">
    <property type="entry name" value="Glyco_trans_2-like"/>
</dbReference>
<dbReference type="PANTHER" id="PTHR43179:SF7">
    <property type="entry name" value="RHAMNOSYLTRANSFERASE WBBL"/>
    <property type="match status" value="1"/>
</dbReference>
<accession>A0A1T4QHC6</accession>
<feature type="domain" description="Glycosyltransferase 2-like" evidence="1">
    <location>
        <begin position="478"/>
        <end position="602"/>
    </location>
</feature>
<evidence type="ECO:0000313" key="2">
    <source>
        <dbReference type="EMBL" id="SKA03193.1"/>
    </source>
</evidence>
<dbReference type="EMBL" id="FUWR01000013">
    <property type="protein sequence ID" value="SKA03193.1"/>
    <property type="molecule type" value="Genomic_DNA"/>
</dbReference>
<dbReference type="AlphaFoldDB" id="A0A1T4QHC6"/>
<dbReference type="SUPFAM" id="SSF53448">
    <property type="entry name" value="Nucleotide-diphospho-sugar transferases"/>
    <property type="match status" value="2"/>
</dbReference>
<dbReference type="GO" id="GO:0016757">
    <property type="term" value="F:glycosyltransferase activity"/>
    <property type="evidence" value="ECO:0007669"/>
    <property type="project" value="UniProtKB-KW"/>
</dbReference>
<dbReference type="CDD" id="cd04186">
    <property type="entry name" value="GT_2_like_c"/>
    <property type="match status" value="1"/>
</dbReference>
<evidence type="ECO:0000259" key="1">
    <source>
        <dbReference type="Pfam" id="PF00535"/>
    </source>
</evidence>
<name>A0A1T4QHC6_9BACT</name>
<keyword evidence="3" id="KW-1185">Reference proteome</keyword>
<dbReference type="PANTHER" id="PTHR43179">
    <property type="entry name" value="RHAMNOSYLTRANSFERASE WBBL"/>
    <property type="match status" value="1"/>
</dbReference>
<sequence>MFTFLSKFIQQWDAKFLYLNDVCCAENQCYTYPCEDPLFTLNVNLRSGWYMIEMGIRSPVVRVESLVFFNSDGQGETFTPLKFSLYSERVSKRLIYLTTSGRLSIGLRLSASNFELKHFRFVRVTQNFARSRLLKKLKAKHPHYRALQRQQGHGLFITDNAFHHSTSTQTLWADYCSLFEDKDDIVAYPRWIQKFDYLTDETRKLMRFKLNASEIKPLISILMPVYNPNPVWLEQAIESVRQQIYPNWELCIADDASSDPYVHSMLRHYAEIDGRINLLFRQNNGHISEASNSALSLVKGEWVALLDHDDLLAEHALFWVVEALNKNQSIRLLYSDEDKIDETGNRSDPYFKCDWNQDLFYSHNLISHLGVYHTNLVHEVGGFRGGFEGSQDYDLALRCIEKISPNQICHIPRVLYHWRIHIDSTSYSLYTKPYALVAGERAINEHLARQGVDAKATSTNVGGYRVKYALPLCLPLVSLILLTRNKFCLLRQCIESILQKTTYPNYEIIVVDNGSDDPETLNYLKKISKNPKIRVLRDDRPFNYSALNNAAVQLSKGEIIGLINNDVEVITPEWLAELVSHALRPEVGAVGARLWYPDDTLQHGGIVLGLHGVVGHAQRYLPKGDCGYHGRAALIQSFSAITGACMLVRKALYEVVGGLNETSLQVTCNDVDFCLRLREAGYRTIWTPYAELYHHESATRGVDETPENMERTAKEISYMKEHWGDLLQNDPAYSPNLTLDFEDFSLAWPPRVELITTDSAN</sequence>
<keyword evidence="2" id="KW-0808">Transferase</keyword>
<proteinExistence type="predicted"/>
<protein>
    <submittedName>
        <fullName evidence="2">Glycosyltransferase, GT2 family</fullName>
    </submittedName>
</protein>
<gene>
    <name evidence="2" type="ORF">SAMN02745119_02408</name>
</gene>
<dbReference type="Proteomes" id="UP000190102">
    <property type="component" value="Unassembled WGS sequence"/>
</dbReference>
<evidence type="ECO:0000313" key="3">
    <source>
        <dbReference type="Proteomes" id="UP000190102"/>
    </source>
</evidence>
<dbReference type="InterPro" id="IPR029044">
    <property type="entry name" value="Nucleotide-diphossugar_trans"/>
</dbReference>